<dbReference type="Proteomes" id="UP000053676">
    <property type="component" value="Unassembled WGS sequence"/>
</dbReference>
<organism evidence="2 3">
    <name type="scientific">Necator americanus</name>
    <name type="common">Human hookworm</name>
    <dbReference type="NCBI Taxonomy" id="51031"/>
    <lineage>
        <taxon>Eukaryota</taxon>
        <taxon>Metazoa</taxon>
        <taxon>Ecdysozoa</taxon>
        <taxon>Nematoda</taxon>
        <taxon>Chromadorea</taxon>
        <taxon>Rhabditida</taxon>
        <taxon>Rhabditina</taxon>
        <taxon>Rhabditomorpha</taxon>
        <taxon>Strongyloidea</taxon>
        <taxon>Ancylostomatidae</taxon>
        <taxon>Bunostominae</taxon>
        <taxon>Necator</taxon>
    </lineage>
</organism>
<dbReference type="AlphaFoldDB" id="W2TFH1"/>
<dbReference type="Gene3D" id="2.40.10.10">
    <property type="entry name" value="Trypsin-like serine proteases"/>
    <property type="match status" value="1"/>
</dbReference>
<dbReference type="InterPro" id="IPR043504">
    <property type="entry name" value="Peptidase_S1_PA_chymotrypsin"/>
</dbReference>
<dbReference type="GO" id="GO:0006508">
    <property type="term" value="P:proteolysis"/>
    <property type="evidence" value="ECO:0007669"/>
    <property type="project" value="InterPro"/>
</dbReference>
<evidence type="ECO:0000313" key="3">
    <source>
        <dbReference type="Proteomes" id="UP000053676"/>
    </source>
</evidence>
<reference evidence="3" key="1">
    <citation type="journal article" date="2014" name="Nat. Genet.">
        <title>Genome of the human hookworm Necator americanus.</title>
        <authorList>
            <person name="Tang Y.T."/>
            <person name="Gao X."/>
            <person name="Rosa B.A."/>
            <person name="Abubucker S."/>
            <person name="Hallsworth-Pepin K."/>
            <person name="Martin J."/>
            <person name="Tyagi R."/>
            <person name="Heizer E."/>
            <person name="Zhang X."/>
            <person name="Bhonagiri-Palsikar V."/>
            <person name="Minx P."/>
            <person name="Warren W.C."/>
            <person name="Wang Q."/>
            <person name="Zhan B."/>
            <person name="Hotez P.J."/>
            <person name="Sternberg P.W."/>
            <person name="Dougall A."/>
            <person name="Gaze S.T."/>
            <person name="Mulvenna J."/>
            <person name="Sotillo J."/>
            <person name="Ranganathan S."/>
            <person name="Rabelo E.M."/>
            <person name="Wilson R.K."/>
            <person name="Felgner P.L."/>
            <person name="Bethony J."/>
            <person name="Hawdon J.M."/>
            <person name="Gasser R.B."/>
            <person name="Loukas A."/>
            <person name="Mitreva M."/>
        </authorList>
    </citation>
    <scope>NUCLEOTIDE SEQUENCE [LARGE SCALE GENOMIC DNA]</scope>
</reference>
<dbReference type="Pfam" id="PF00089">
    <property type="entry name" value="Trypsin"/>
    <property type="match status" value="1"/>
</dbReference>
<dbReference type="OrthoDB" id="5877580at2759"/>
<dbReference type="KEGG" id="nai:NECAME_09272"/>
<sequence>MEEMCGGSLISPLHVLTAAHCILRINDSITESCKKDRSGGIFKFGFNDKPKDWSVYIGSGCSVPEECEKRRQDGDGSQFAFRAKINVFEKFFIQQAPVQIIPRSPSVIKYLERFMLHDDDNNS</sequence>
<protein>
    <recommendedName>
        <fullName evidence="1">Peptidase S1 domain-containing protein</fullName>
    </recommendedName>
</protein>
<dbReference type="EMBL" id="KI659137">
    <property type="protein sequence ID" value="ETN80334.1"/>
    <property type="molecule type" value="Genomic_DNA"/>
</dbReference>
<evidence type="ECO:0000313" key="2">
    <source>
        <dbReference type="EMBL" id="ETN80334.1"/>
    </source>
</evidence>
<keyword evidence="3" id="KW-1185">Reference proteome</keyword>
<gene>
    <name evidence="2" type="ORF">NECAME_09272</name>
</gene>
<dbReference type="InterPro" id="IPR001254">
    <property type="entry name" value="Trypsin_dom"/>
</dbReference>
<dbReference type="SUPFAM" id="SSF50494">
    <property type="entry name" value="Trypsin-like serine proteases"/>
    <property type="match status" value="1"/>
</dbReference>
<feature type="domain" description="Peptidase S1" evidence="1">
    <location>
        <begin position="3"/>
        <end position="27"/>
    </location>
</feature>
<dbReference type="STRING" id="51031.W2TFH1"/>
<accession>W2TFH1</accession>
<evidence type="ECO:0000259" key="1">
    <source>
        <dbReference type="Pfam" id="PF00089"/>
    </source>
</evidence>
<name>W2TFH1_NECAM</name>
<proteinExistence type="predicted"/>
<dbReference type="GO" id="GO:0004252">
    <property type="term" value="F:serine-type endopeptidase activity"/>
    <property type="evidence" value="ECO:0007669"/>
    <property type="project" value="InterPro"/>
</dbReference>
<dbReference type="InterPro" id="IPR009003">
    <property type="entry name" value="Peptidase_S1_PA"/>
</dbReference>